<sequence>MKKWIYLLLSGLLLVSLSITPSAEAKNQKPFNPKDFSTYGLGLNKGLEDKNIKKYTPEKRFISKDEYQKQPASDRKKTNVLPAKVDLRQYFSPIRSQGRFGTCVAFATTGLREYYIGRNSSARGSEISYLSPLYIYYPKGPKDGMALDSAFRVMVRKGVTPETERPYDLDPENTAQFSAPLTPLQNKNAKPYQIEDYRMIWGSRMIDEIKQAVANGDPAMVGIDVYPNFDATPSSGIVPPVGEKKSRGGHALVVAGYDEENQWFILRNSWGNRFGDGGYVYMKYDILKEMDHGYALIAEPYANQTYPPQGVNVTDTSTLDTSVRFEVSAIDADSYELYRDDQLVKTFTGTQVSDENLEPGHHYTYHIVAKNRNGDTRSQPIQVETQTETLKLKKAG</sequence>
<dbReference type="CDD" id="cd02619">
    <property type="entry name" value="Peptidase_C1"/>
    <property type="match status" value="1"/>
</dbReference>
<dbReference type="SUPFAM" id="SSF54001">
    <property type="entry name" value="Cysteine proteinases"/>
    <property type="match status" value="1"/>
</dbReference>
<dbReference type="SMART" id="SM00645">
    <property type="entry name" value="Pept_C1"/>
    <property type="match status" value="1"/>
</dbReference>
<comment type="caution">
    <text evidence="4">The sequence shown here is derived from an EMBL/GenBank/DDBJ whole genome shotgun (WGS) entry which is preliminary data.</text>
</comment>
<dbReference type="CDD" id="cd00063">
    <property type="entry name" value="FN3"/>
    <property type="match status" value="1"/>
</dbReference>
<evidence type="ECO:0000313" key="5">
    <source>
        <dbReference type="Proteomes" id="UP001595843"/>
    </source>
</evidence>
<name>A0ABV8JIY2_9BACL</name>
<evidence type="ECO:0000256" key="1">
    <source>
        <dbReference type="ARBA" id="ARBA00008455"/>
    </source>
</evidence>
<dbReference type="InterPro" id="IPR000668">
    <property type="entry name" value="Peptidase_C1A_C"/>
</dbReference>
<dbReference type="PROSITE" id="PS50853">
    <property type="entry name" value="FN3"/>
    <property type="match status" value="1"/>
</dbReference>
<dbReference type="InterPro" id="IPR025660">
    <property type="entry name" value="Pept_his_AS"/>
</dbReference>
<dbReference type="Gene3D" id="2.60.40.10">
    <property type="entry name" value="Immunoglobulins"/>
    <property type="match status" value="1"/>
</dbReference>
<evidence type="ECO:0000256" key="2">
    <source>
        <dbReference type="SAM" id="SignalP"/>
    </source>
</evidence>
<dbReference type="Proteomes" id="UP001595843">
    <property type="component" value="Unassembled WGS sequence"/>
</dbReference>
<dbReference type="InterPro" id="IPR013783">
    <property type="entry name" value="Ig-like_fold"/>
</dbReference>
<feature type="domain" description="Fibronectin type-III" evidence="3">
    <location>
        <begin position="307"/>
        <end position="392"/>
    </location>
</feature>
<evidence type="ECO:0000259" key="3">
    <source>
        <dbReference type="PROSITE" id="PS50853"/>
    </source>
</evidence>
<organism evidence="4 5">
    <name type="scientific">Salinithrix halophila</name>
    <dbReference type="NCBI Taxonomy" id="1485204"/>
    <lineage>
        <taxon>Bacteria</taxon>
        <taxon>Bacillati</taxon>
        <taxon>Bacillota</taxon>
        <taxon>Bacilli</taxon>
        <taxon>Bacillales</taxon>
        <taxon>Thermoactinomycetaceae</taxon>
        <taxon>Salinithrix</taxon>
    </lineage>
</organism>
<dbReference type="SUPFAM" id="SSF49265">
    <property type="entry name" value="Fibronectin type III"/>
    <property type="match status" value="1"/>
</dbReference>
<dbReference type="InterPro" id="IPR013128">
    <property type="entry name" value="Peptidase_C1A"/>
</dbReference>
<dbReference type="Gene3D" id="3.90.70.10">
    <property type="entry name" value="Cysteine proteinases"/>
    <property type="match status" value="1"/>
</dbReference>
<dbReference type="RefSeq" id="WP_380706127.1">
    <property type="nucleotide sequence ID" value="NZ_JBHSAP010000018.1"/>
</dbReference>
<feature type="chain" id="PRO_5047342315" evidence="2">
    <location>
        <begin position="26"/>
        <end position="396"/>
    </location>
</feature>
<accession>A0ABV8JIY2</accession>
<keyword evidence="2" id="KW-0732">Signal</keyword>
<dbReference type="InterPro" id="IPR003961">
    <property type="entry name" value="FN3_dom"/>
</dbReference>
<feature type="signal peptide" evidence="2">
    <location>
        <begin position="1"/>
        <end position="25"/>
    </location>
</feature>
<proteinExistence type="inferred from homology"/>
<dbReference type="Pfam" id="PF00112">
    <property type="entry name" value="Peptidase_C1"/>
    <property type="match status" value="1"/>
</dbReference>
<dbReference type="EMBL" id="JBHSAP010000018">
    <property type="protein sequence ID" value="MFC4078315.1"/>
    <property type="molecule type" value="Genomic_DNA"/>
</dbReference>
<dbReference type="InterPro" id="IPR038765">
    <property type="entry name" value="Papain-like_cys_pep_sf"/>
</dbReference>
<reference evidence="5" key="1">
    <citation type="journal article" date="2019" name="Int. J. Syst. Evol. Microbiol.">
        <title>The Global Catalogue of Microorganisms (GCM) 10K type strain sequencing project: providing services to taxonomists for standard genome sequencing and annotation.</title>
        <authorList>
            <consortium name="The Broad Institute Genomics Platform"/>
            <consortium name="The Broad Institute Genome Sequencing Center for Infectious Disease"/>
            <person name="Wu L."/>
            <person name="Ma J."/>
        </authorList>
    </citation>
    <scope>NUCLEOTIDE SEQUENCE [LARGE SCALE GENOMIC DNA]</scope>
    <source>
        <strain evidence="5">IBRC-M 10813</strain>
    </source>
</reference>
<gene>
    <name evidence="4" type="ORF">ACFOUO_16070</name>
</gene>
<keyword evidence="5" id="KW-1185">Reference proteome</keyword>
<dbReference type="InterPro" id="IPR036116">
    <property type="entry name" value="FN3_sf"/>
</dbReference>
<comment type="similarity">
    <text evidence="1">Belongs to the peptidase C1 family.</text>
</comment>
<protein>
    <submittedName>
        <fullName evidence="4">C1 family peptidase</fullName>
    </submittedName>
</protein>
<evidence type="ECO:0000313" key="4">
    <source>
        <dbReference type="EMBL" id="MFC4078315.1"/>
    </source>
</evidence>
<dbReference type="PANTHER" id="PTHR12411">
    <property type="entry name" value="CYSTEINE PROTEASE FAMILY C1-RELATED"/>
    <property type="match status" value="1"/>
</dbReference>
<dbReference type="PROSITE" id="PS00639">
    <property type="entry name" value="THIOL_PROTEASE_HIS"/>
    <property type="match status" value="1"/>
</dbReference>